<protein>
    <submittedName>
        <fullName evidence="1">Uncharacterized protein</fullName>
    </submittedName>
</protein>
<accession>A0ABT7YCQ0</accession>
<evidence type="ECO:0000313" key="2">
    <source>
        <dbReference type="Proteomes" id="UP001171916"/>
    </source>
</evidence>
<name>A0ABT7YCQ0_9BACT</name>
<comment type="caution">
    <text evidence="1">The sequence shown here is derived from an EMBL/GenBank/DDBJ whole genome shotgun (WGS) entry which is preliminary data.</text>
</comment>
<organism evidence="1 2">
    <name type="scientific">Algoriphagus sediminis</name>
    <dbReference type="NCBI Taxonomy" id="3057113"/>
    <lineage>
        <taxon>Bacteria</taxon>
        <taxon>Pseudomonadati</taxon>
        <taxon>Bacteroidota</taxon>
        <taxon>Cytophagia</taxon>
        <taxon>Cytophagales</taxon>
        <taxon>Cyclobacteriaceae</taxon>
        <taxon>Algoriphagus</taxon>
    </lineage>
</organism>
<dbReference type="EMBL" id="JAUEPH010000003">
    <property type="protein sequence ID" value="MDN3204293.1"/>
    <property type="molecule type" value="Genomic_DNA"/>
</dbReference>
<gene>
    <name evidence="1" type="ORF">QVH07_09035</name>
</gene>
<evidence type="ECO:0000313" key="1">
    <source>
        <dbReference type="EMBL" id="MDN3204293.1"/>
    </source>
</evidence>
<proteinExistence type="predicted"/>
<keyword evidence="2" id="KW-1185">Reference proteome</keyword>
<sequence>MKQKNRNSDLFRKRLAVGFALLFCLFFSSLEYLNESIQDSAIEMQEQGTENENQTFVSVAVDAVVPFALHITQTAFRLIYELVDSENQLIETIIQPVGFSASLGELFFERVISPQGP</sequence>
<dbReference type="RefSeq" id="WP_289999844.1">
    <property type="nucleotide sequence ID" value="NZ_JAUEPH010000003.1"/>
</dbReference>
<dbReference type="Proteomes" id="UP001171916">
    <property type="component" value="Unassembled WGS sequence"/>
</dbReference>
<reference evidence="1" key="1">
    <citation type="submission" date="2023-06" db="EMBL/GenBank/DDBJ databases">
        <title>Robiginitalea aurantiacus sp. nov. and Algoriphagus sediminis sp. nov., isolated from coastal sediment.</title>
        <authorList>
            <person name="Zhou Z.Y."/>
            <person name="An J."/>
            <person name="Jia Y.W."/>
            <person name="Du Z.J."/>
        </authorList>
    </citation>
    <scope>NUCLEOTIDE SEQUENCE</scope>
    <source>
        <strain evidence="1">C2-7</strain>
    </source>
</reference>